<dbReference type="AlphaFoldDB" id="A0A177HEJ8"/>
<protein>
    <recommendedName>
        <fullName evidence="3">beta-N-acetylhexosaminidase</fullName>
        <ecNumber evidence="3">3.2.1.52</ecNumber>
    </recommendedName>
</protein>
<name>A0A177HEJ8_9ACTN</name>
<dbReference type="Proteomes" id="UP000077381">
    <property type="component" value="Unassembled WGS sequence"/>
</dbReference>
<evidence type="ECO:0000256" key="1">
    <source>
        <dbReference type="ARBA" id="ARBA00001231"/>
    </source>
</evidence>
<dbReference type="InterPro" id="IPR017853">
    <property type="entry name" value="GH"/>
</dbReference>
<comment type="similarity">
    <text evidence="2">Belongs to the glycosyl hydrolase 20 family.</text>
</comment>
<dbReference type="PANTHER" id="PTHR22600">
    <property type="entry name" value="BETA-HEXOSAMINIDASE"/>
    <property type="match status" value="1"/>
</dbReference>
<evidence type="ECO:0000256" key="2">
    <source>
        <dbReference type="ARBA" id="ARBA00006285"/>
    </source>
</evidence>
<dbReference type="Pfam" id="PF00728">
    <property type="entry name" value="Glyco_hydro_20"/>
    <property type="match status" value="2"/>
</dbReference>
<evidence type="ECO:0000256" key="5">
    <source>
        <dbReference type="ARBA" id="ARBA00023295"/>
    </source>
</evidence>
<dbReference type="SUPFAM" id="SSF51445">
    <property type="entry name" value="(Trans)glycosidases"/>
    <property type="match status" value="1"/>
</dbReference>
<evidence type="ECO:0000259" key="7">
    <source>
        <dbReference type="Pfam" id="PF00728"/>
    </source>
</evidence>
<comment type="caution">
    <text evidence="9">The sequence shown here is derived from an EMBL/GenBank/DDBJ whole genome shotgun (WGS) entry which is preliminary data.</text>
</comment>
<evidence type="ECO:0000313" key="9">
    <source>
        <dbReference type="EMBL" id="OAH09483.1"/>
    </source>
</evidence>
<gene>
    <name evidence="9" type="ORF">STSP_73360</name>
</gene>
<dbReference type="GO" id="GO:0016020">
    <property type="term" value="C:membrane"/>
    <property type="evidence" value="ECO:0007669"/>
    <property type="project" value="TreeGrafter"/>
</dbReference>
<evidence type="ECO:0000313" key="10">
    <source>
        <dbReference type="Proteomes" id="UP000077381"/>
    </source>
</evidence>
<dbReference type="STRING" id="1716141.STSP_73360"/>
<dbReference type="PATRIC" id="fig|1716141.3.peg.7775"/>
<dbReference type="PRINTS" id="PR00738">
    <property type="entry name" value="GLHYDRLASE20"/>
</dbReference>
<organism evidence="9 10">
    <name type="scientific">Streptomyces jeddahensis</name>
    <dbReference type="NCBI Taxonomy" id="1716141"/>
    <lineage>
        <taxon>Bacteria</taxon>
        <taxon>Bacillati</taxon>
        <taxon>Actinomycetota</taxon>
        <taxon>Actinomycetes</taxon>
        <taxon>Kitasatosporales</taxon>
        <taxon>Streptomycetaceae</taxon>
        <taxon>Streptomyces</taxon>
    </lineage>
</organism>
<keyword evidence="5 9" id="KW-0326">Glycosidase</keyword>
<dbReference type="InterPro" id="IPR015882">
    <property type="entry name" value="HEX_bac_N"/>
</dbReference>
<dbReference type="PANTHER" id="PTHR22600:SF57">
    <property type="entry name" value="BETA-N-ACETYLHEXOSAMINIDASE"/>
    <property type="match status" value="1"/>
</dbReference>
<dbReference type="InterPro" id="IPR029018">
    <property type="entry name" value="Hex-like_dom2"/>
</dbReference>
<proteinExistence type="inferred from homology"/>
<feature type="domain" description="Beta-hexosaminidase bacterial type N-terminal" evidence="8">
    <location>
        <begin position="3"/>
        <end position="146"/>
    </location>
</feature>
<dbReference type="GO" id="GO:0004563">
    <property type="term" value="F:beta-N-acetylhexosaminidase activity"/>
    <property type="evidence" value="ECO:0007669"/>
    <property type="project" value="UniProtKB-EC"/>
</dbReference>
<dbReference type="GO" id="GO:0030203">
    <property type="term" value="P:glycosaminoglycan metabolic process"/>
    <property type="evidence" value="ECO:0007669"/>
    <property type="project" value="TreeGrafter"/>
</dbReference>
<dbReference type="EC" id="3.2.1.52" evidence="3"/>
<keyword evidence="4 9" id="KW-0378">Hydrolase</keyword>
<evidence type="ECO:0000256" key="6">
    <source>
        <dbReference type="PIRSR" id="PIRSR625705-1"/>
    </source>
</evidence>
<dbReference type="Gene3D" id="3.20.20.80">
    <property type="entry name" value="Glycosidases"/>
    <property type="match status" value="1"/>
</dbReference>
<sequence>MNAVIPRPARQATATGGELPVAGPWRIRAADGRLAAVAGTVRALLEPHLRDRLLPPDADGGATGSGPATLTLALDEEPRAPHRTTVGISPRGAAEPVDESYRLTVTERGITCRAVTPEGVFRAAATAIQLLTTSAARILCQELTDAPHYAWRGLMVDPARGYLTPGELRRVIDLAALYKLNVLHLHLTDNEGWRLQLPAAPELTAPRGDGAPREYYTTEDYRALQEYAAERFVTVVPEIDLPGHCAALREAMPGLPAAPAPEGLAGRFPFVPPLDLADPGTRDVVAAILADVCRLTAGPFVHIGGDEAVGMTADGFALAIRELRALVRASGRRPLAWQESSRAGIAPDDIAQFWVDVPMMDLPDTEEELADRPELLAAGHTLEFIKALKAFFAPADHDLARIVQGGGRVLLSPQSHLYLDRPYAHEVTPAHQVEAGARLGFRTYRSGGVRHTADWNPAAHAVPDERIAGVEATLFGESVGGFDDLTTLLLPRMVSVAETAWTGRQPEWEGHRTRLARHAQLWEERGLAYLASTEIPWP</sequence>
<dbReference type="EMBL" id="LOHS01000200">
    <property type="protein sequence ID" value="OAH09483.1"/>
    <property type="molecule type" value="Genomic_DNA"/>
</dbReference>
<reference evidence="9 10" key="1">
    <citation type="submission" date="2015-12" db="EMBL/GenBank/DDBJ databases">
        <title>Genome sequence of Streptomyces sp. G25.</title>
        <authorList>
            <person name="Poehlein A."/>
            <person name="Roettig A."/>
            <person name="Hiessl S."/>
            <person name="Hauschild P."/>
            <person name="Schauer J."/>
            <person name="Madkour M.H."/>
            <person name="Al-Ansari A.M."/>
            <person name="Almakishah N.H."/>
            <person name="Steinbuechel A."/>
            <person name="Daniel R."/>
        </authorList>
    </citation>
    <scope>NUCLEOTIDE SEQUENCE [LARGE SCALE GENOMIC DNA]</scope>
    <source>
        <strain evidence="10">G25(2015)</strain>
    </source>
</reference>
<feature type="domain" description="Glycoside hydrolase family 20 catalytic" evidence="7">
    <location>
        <begin position="149"/>
        <end position="308"/>
    </location>
</feature>
<accession>A0A177HEJ8</accession>
<evidence type="ECO:0000256" key="4">
    <source>
        <dbReference type="ARBA" id="ARBA00022801"/>
    </source>
</evidence>
<dbReference type="InterPro" id="IPR015883">
    <property type="entry name" value="Glyco_hydro_20_cat"/>
</dbReference>
<dbReference type="SUPFAM" id="SSF55545">
    <property type="entry name" value="beta-N-acetylhexosaminidase-like domain"/>
    <property type="match status" value="1"/>
</dbReference>
<feature type="domain" description="Glycoside hydrolase family 20 catalytic" evidence="7">
    <location>
        <begin position="398"/>
        <end position="503"/>
    </location>
</feature>
<evidence type="ECO:0000256" key="3">
    <source>
        <dbReference type="ARBA" id="ARBA00012663"/>
    </source>
</evidence>
<dbReference type="OrthoDB" id="9763537at2"/>
<keyword evidence="10" id="KW-1185">Reference proteome</keyword>
<dbReference type="Gene3D" id="3.30.379.10">
    <property type="entry name" value="Chitobiase/beta-hexosaminidase domain 2-like"/>
    <property type="match status" value="1"/>
</dbReference>
<dbReference type="InterPro" id="IPR025705">
    <property type="entry name" value="Beta_hexosaminidase_sua/sub"/>
</dbReference>
<dbReference type="Pfam" id="PF02838">
    <property type="entry name" value="Glyco_hydro_20b"/>
    <property type="match status" value="1"/>
</dbReference>
<feature type="active site" description="Proton donor" evidence="6">
    <location>
        <position position="307"/>
    </location>
</feature>
<dbReference type="GO" id="GO:0005975">
    <property type="term" value="P:carbohydrate metabolic process"/>
    <property type="evidence" value="ECO:0007669"/>
    <property type="project" value="InterPro"/>
</dbReference>
<evidence type="ECO:0000259" key="8">
    <source>
        <dbReference type="Pfam" id="PF02838"/>
    </source>
</evidence>
<comment type="catalytic activity">
    <reaction evidence="1">
        <text>Hydrolysis of terminal non-reducing N-acetyl-D-hexosamine residues in N-acetyl-beta-D-hexosaminides.</text>
        <dbReference type="EC" id="3.2.1.52"/>
    </reaction>
</comment>
<dbReference type="RefSeq" id="WP_067285448.1">
    <property type="nucleotide sequence ID" value="NZ_LOHS01000200.1"/>
</dbReference>